<organism evidence="1 2">
    <name type="scientific">Paenibacillus amylolyticus</name>
    <dbReference type="NCBI Taxonomy" id="1451"/>
    <lineage>
        <taxon>Bacteria</taxon>
        <taxon>Bacillati</taxon>
        <taxon>Bacillota</taxon>
        <taxon>Bacilli</taxon>
        <taxon>Bacillales</taxon>
        <taxon>Paenibacillaceae</taxon>
        <taxon>Paenibacillus</taxon>
    </lineage>
</organism>
<name>A0AAP5H525_PAEAM</name>
<proteinExistence type="predicted"/>
<comment type="caution">
    <text evidence="1">The sequence shown here is derived from an EMBL/GenBank/DDBJ whole genome shotgun (WGS) entry which is preliminary data.</text>
</comment>
<gene>
    <name evidence="1" type="ORF">J2W91_004477</name>
</gene>
<reference evidence="1" key="1">
    <citation type="submission" date="2023-07" db="EMBL/GenBank/DDBJ databases">
        <title>Sorghum-associated microbial communities from plants grown in Nebraska, USA.</title>
        <authorList>
            <person name="Schachtman D."/>
        </authorList>
    </citation>
    <scope>NUCLEOTIDE SEQUENCE</scope>
    <source>
        <strain evidence="1">BE80</strain>
    </source>
</reference>
<evidence type="ECO:0000313" key="1">
    <source>
        <dbReference type="EMBL" id="MDR6725972.1"/>
    </source>
</evidence>
<evidence type="ECO:0000313" key="2">
    <source>
        <dbReference type="Proteomes" id="UP001254832"/>
    </source>
</evidence>
<dbReference type="EMBL" id="JAVDTR010000014">
    <property type="protein sequence ID" value="MDR6725972.1"/>
    <property type="molecule type" value="Genomic_DNA"/>
</dbReference>
<protein>
    <submittedName>
        <fullName evidence="1">Uncharacterized protein</fullName>
    </submittedName>
</protein>
<sequence length="46" mass="5500">MRINLWHFTLLSPNDMNIRIGVNDPFYMPTHLVMNSMNVETSHIIW</sequence>
<dbReference type="Proteomes" id="UP001254832">
    <property type="component" value="Unassembled WGS sequence"/>
</dbReference>
<dbReference type="AlphaFoldDB" id="A0AAP5H525"/>
<accession>A0AAP5H525</accession>